<evidence type="ECO:0000256" key="4">
    <source>
        <dbReference type="SAM" id="Phobius"/>
    </source>
</evidence>
<dbReference type="SUPFAM" id="SSF103473">
    <property type="entry name" value="MFS general substrate transporter"/>
    <property type="match status" value="1"/>
</dbReference>
<dbReference type="Proteomes" id="UP000198615">
    <property type="component" value="Unassembled WGS sequence"/>
</dbReference>
<keyword evidence="2 4" id="KW-1133">Transmembrane helix</keyword>
<dbReference type="Pfam" id="PF07690">
    <property type="entry name" value="MFS_1"/>
    <property type="match status" value="1"/>
</dbReference>
<evidence type="ECO:0000313" key="6">
    <source>
        <dbReference type="Proteomes" id="UP000198615"/>
    </source>
</evidence>
<sequence length="405" mass="42594">MTSSASTAAAFPTGRVAALAIAETLVWAGMFYSFPALIAYWEADLGWSKTELAGAYSAALVCSALCAPLMGKIIDKGHGRAVLTVCAVVGGVLVGLLSVVQASWQFFVLWLGIGVCMSGCLYEPCFAFVTRMMGGEARRAITRITLIAGFAGTVSFPLAGFVSEAYGWRVAVLTFAVIILVVAIPLFRYGTALPAPEEEPETRKPLPGSSSDLRRAMAKPTFWLLGITFSMIGLTHGIIITHLLPMLAERDVPVATAVLAASMIGPMQVAGRVAMMVVERRLSMQVICAVSFLFMIAAISSLIGSMALPALLVLFVFFQGSGYGVTSITRPVVTAEILGRQGFGSISGALALGFMGANAAAATLGAAIWEVGGYAMVRWMVFGCVLVGLMAFLTAMTLAKRERAA</sequence>
<dbReference type="InterPro" id="IPR036259">
    <property type="entry name" value="MFS_trans_sf"/>
</dbReference>
<comment type="caution">
    <text evidence="5">The sequence shown here is derived from an EMBL/GenBank/DDBJ whole genome shotgun (WGS) entry which is preliminary data.</text>
</comment>
<feature type="transmembrane region" description="Helical" evidence="4">
    <location>
        <begin position="310"/>
        <end position="328"/>
    </location>
</feature>
<feature type="transmembrane region" description="Helical" evidence="4">
    <location>
        <begin position="254"/>
        <end position="274"/>
    </location>
</feature>
<feature type="transmembrane region" description="Helical" evidence="4">
    <location>
        <begin position="222"/>
        <end position="248"/>
    </location>
</feature>
<keyword evidence="1 4" id="KW-0812">Transmembrane</keyword>
<feature type="transmembrane region" description="Helical" evidence="4">
    <location>
        <begin position="141"/>
        <end position="160"/>
    </location>
</feature>
<gene>
    <name evidence="5" type="ORF">SAMN05660686_04411</name>
</gene>
<feature type="transmembrane region" description="Helical" evidence="4">
    <location>
        <begin position="106"/>
        <end position="129"/>
    </location>
</feature>
<dbReference type="AlphaFoldDB" id="A0A8G2BLR6"/>
<reference evidence="5 6" key="1">
    <citation type="submission" date="2016-10" db="EMBL/GenBank/DDBJ databases">
        <authorList>
            <person name="Varghese N."/>
            <person name="Submissions S."/>
        </authorList>
    </citation>
    <scope>NUCLEOTIDE SEQUENCE [LARGE SCALE GENOMIC DNA]</scope>
    <source>
        <strain evidence="5 6">DSM 18839</strain>
    </source>
</reference>
<accession>A0A8G2BLR6</accession>
<feature type="transmembrane region" description="Helical" evidence="4">
    <location>
        <begin position="81"/>
        <end position="100"/>
    </location>
</feature>
<feature type="transmembrane region" description="Helical" evidence="4">
    <location>
        <begin position="16"/>
        <end position="41"/>
    </location>
</feature>
<dbReference type="GO" id="GO:0022857">
    <property type="term" value="F:transmembrane transporter activity"/>
    <property type="evidence" value="ECO:0007669"/>
    <property type="project" value="InterPro"/>
</dbReference>
<dbReference type="PANTHER" id="PTHR11360">
    <property type="entry name" value="MONOCARBOXYLATE TRANSPORTER"/>
    <property type="match status" value="1"/>
</dbReference>
<feature type="transmembrane region" description="Helical" evidence="4">
    <location>
        <begin position="286"/>
        <end position="304"/>
    </location>
</feature>
<dbReference type="RefSeq" id="WP_215906188.1">
    <property type="nucleotide sequence ID" value="NZ_FNBW01000017.1"/>
</dbReference>
<proteinExistence type="predicted"/>
<evidence type="ECO:0000256" key="3">
    <source>
        <dbReference type="ARBA" id="ARBA00023136"/>
    </source>
</evidence>
<feature type="transmembrane region" description="Helical" evidence="4">
    <location>
        <begin position="53"/>
        <end position="74"/>
    </location>
</feature>
<dbReference type="Gene3D" id="1.20.1250.20">
    <property type="entry name" value="MFS general substrate transporter like domains"/>
    <property type="match status" value="1"/>
</dbReference>
<protein>
    <submittedName>
        <fullName evidence="5">Predicted arabinose efflux permease, MFS family</fullName>
    </submittedName>
</protein>
<organism evidence="5 6">
    <name type="scientific">Thalassobaculum litoreum DSM 18839</name>
    <dbReference type="NCBI Taxonomy" id="1123362"/>
    <lineage>
        <taxon>Bacteria</taxon>
        <taxon>Pseudomonadati</taxon>
        <taxon>Pseudomonadota</taxon>
        <taxon>Alphaproteobacteria</taxon>
        <taxon>Rhodospirillales</taxon>
        <taxon>Thalassobaculaceae</taxon>
        <taxon>Thalassobaculum</taxon>
    </lineage>
</organism>
<dbReference type="InterPro" id="IPR050327">
    <property type="entry name" value="Proton-linked_MCT"/>
</dbReference>
<keyword evidence="3 4" id="KW-0472">Membrane</keyword>
<dbReference type="InterPro" id="IPR011701">
    <property type="entry name" value="MFS"/>
</dbReference>
<evidence type="ECO:0000256" key="1">
    <source>
        <dbReference type="ARBA" id="ARBA00022692"/>
    </source>
</evidence>
<feature type="transmembrane region" description="Helical" evidence="4">
    <location>
        <begin position="349"/>
        <end position="369"/>
    </location>
</feature>
<feature type="transmembrane region" description="Helical" evidence="4">
    <location>
        <begin position="375"/>
        <end position="399"/>
    </location>
</feature>
<keyword evidence="6" id="KW-1185">Reference proteome</keyword>
<evidence type="ECO:0000256" key="2">
    <source>
        <dbReference type="ARBA" id="ARBA00022989"/>
    </source>
</evidence>
<dbReference type="EMBL" id="FNBW01000017">
    <property type="protein sequence ID" value="SDG43763.1"/>
    <property type="molecule type" value="Genomic_DNA"/>
</dbReference>
<name>A0A8G2BLR6_9PROT</name>
<feature type="transmembrane region" description="Helical" evidence="4">
    <location>
        <begin position="166"/>
        <end position="187"/>
    </location>
</feature>
<evidence type="ECO:0000313" key="5">
    <source>
        <dbReference type="EMBL" id="SDG43763.1"/>
    </source>
</evidence>